<dbReference type="SMART" id="SM00530">
    <property type="entry name" value="HTH_XRE"/>
    <property type="match status" value="1"/>
</dbReference>
<dbReference type="EMBL" id="JBHRSM010000039">
    <property type="protein sequence ID" value="MFC3087912.1"/>
    <property type="molecule type" value="Genomic_DNA"/>
</dbReference>
<dbReference type="PANTHER" id="PTHR46797">
    <property type="entry name" value="HTH-TYPE TRANSCRIPTIONAL REGULATOR"/>
    <property type="match status" value="1"/>
</dbReference>
<dbReference type="InterPro" id="IPR001387">
    <property type="entry name" value="Cro/C1-type_HTH"/>
</dbReference>
<protein>
    <submittedName>
        <fullName evidence="5">Helix-turn-helix domain-containing protein</fullName>
    </submittedName>
</protein>
<reference evidence="6" key="1">
    <citation type="journal article" date="2019" name="Int. J. Syst. Evol. Microbiol.">
        <title>The Global Catalogue of Microorganisms (GCM) 10K type strain sequencing project: providing services to taxonomists for standard genome sequencing and annotation.</title>
        <authorList>
            <consortium name="The Broad Institute Genomics Platform"/>
            <consortium name="The Broad Institute Genome Sequencing Center for Infectious Disease"/>
            <person name="Wu L."/>
            <person name="Ma J."/>
        </authorList>
    </citation>
    <scope>NUCLEOTIDE SEQUENCE [LARGE SCALE GENOMIC DNA]</scope>
    <source>
        <strain evidence="6">KCTC 62102</strain>
    </source>
</reference>
<proteinExistence type="predicted"/>
<evidence type="ECO:0000256" key="3">
    <source>
        <dbReference type="ARBA" id="ARBA00023163"/>
    </source>
</evidence>
<dbReference type="Proteomes" id="UP001595445">
    <property type="component" value="Unassembled WGS sequence"/>
</dbReference>
<feature type="domain" description="HTH cro/C1-type" evidence="4">
    <location>
        <begin position="12"/>
        <end position="66"/>
    </location>
</feature>
<dbReference type="PROSITE" id="PS50943">
    <property type="entry name" value="HTH_CROC1"/>
    <property type="match status" value="1"/>
</dbReference>
<dbReference type="InterPro" id="IPR050807">
    <property type="entry name" value="TransReg_Diox_bact_type"/>
</dbReference>
<evidence type="ECO:0000313" key="6">
    <source>
        <dbReference type="Proteomes" id="UP001595445"/>
    </source>
</evidence>
<dbReference type="Gene3D" id="1.10.260.40">
    <property type="entry name" value="lambda repressor-like DNA-binding domains"/>
    <property type="match status" value="1"/>
</dbReference>
<keyword evidence="2" id="KW-0238">DNA-binding</keyword>
<keyword evidence="1" id="KW-0805">Transcription regulation</keyword>
<evidence type="ECO:0000313" key="5">
    <source>
        <dbReference type="EMBL" id="MFC3087912.1"/>
    </source>
</evidence>
<dbReference type="PANTHER" id="PTHR46797:SF23">
    <property type="entry name" value="HTH-TYPE TRANSCRIPTIONAL REGULATOR SUTR"/>
    <property type="match status" value="1"/>
</dbReference>
<dbReference type="Pfam" id="PF01381">
    <property type="entry name" value="HTH_3"/>
    <property type="match status" value="1"/>
</dbReference>
<evidence type="ECO:0000256" key="2">
    <source>
        <dbReference type="ARBA" id="ARBA00023125"/>
    </source>
</evidence>
<comment type="caution">
    <text evidence="5">The sequence shown here is derived from an EMBL/GenBank/DDBJ whole genome shotgun (WGS) entry which is preliminary data.</text>
</comment>
<dbReference type="InterPro" id="IPR010982">
    <property type="entry name" value="Lambda_DNA-bd_dom_sf"/>
</dbReference>
<dbReference type="SUPFAM" id="SSF47413">
    <property type="entry name" value="lambda repressor-like DNA-binding domains"/>
    <property type="match status" value="1"/>
</dbReference>
<dbReference type="RefSeq" id="WP_197647781.1">
    <property type="nucleotide sequence ID" value="NZ_JAEACP010000044.1"/>
</dbReference>
<dbReference type="CDD" id="cd00093">
    <property type="entry name" value="HTH_XRE"/>
    <property type="match status" value="1"/>
</dbReference>
<keyword evidence="6" id="KW-1185">Reference proteome</keyword>
<organism evidence="5 6">
    <name type="scientific">Tabrizicola soli</name>
    <dbReference type="NCBI Taxonomy" id="2185115"/>
    <lineage>
        <taxon>Bacteria</taxon>
        <taxon>Pseudomonadati</taxon>
        <taxon>Pseudomonadota</taxon>
        <taxon>Alphaproteobacteria</taxon>
        <taxon>Rhodobacterales</taxon>
        <taxon>Paracoccaceae</taxon>
        <taxon>Tabrizicola</taxon>
    </lineage>
</organism>
<keyword evidence="3" id="KW-0804">Transcription</keyword>
<sequence length="80" mass="8802">MEDVRHRLGSNLRKLRQAKGLSQEAFADEAGLHRTYISDLERYARNPTITVVDRIATALGVSIGDLLDDTPSSPPQNPGE</sequence>
<evidence type="ECO:0000256" key="1">
    <source>
        <dbReference type="ARBA" id="ARBA00023015"/>
    </source>
</evidence>
<name>A0ABV7DZW9_9RHOB</name>
<accession>A0ABV7DZW9</accession>
<evidence type="ECO:0000259" key="4">
    <source>
        <dbReference type="PROSITE" id="PS50943"/>
    </source>
</evidence>
<gene>
    <name evidence="5" type="ORF">ACFOD6_17865</name>
</gene>